<dbReference type="PROSITE" id="PS50268">
    <property type="entry name" value="CADHERIN_2"/>
    <property type="match status" value="2"/>
</dbReference>
<feature type="non-terminal residue" evidence="4">
    <location>
        <position position="1"/>
    </location>
</feature>
<accession>A0ABT7B248</accession>
<evidence type="ECO:0000256" key="2">
    <source>
        <dbReference type="ARBA" id="ARBA00022989"/>
    </source>
</evidence>
<feature type="domain" description="Cadherin" evidence="3">
    <location>
        <begin position="4"/>
        <end position="108"/>
    </location>
</feature>
<dbReference type="SUPFAM" id="SSF49313">
    <property type="entry name" value="Cadherin-like"/>
    <property type="match status" value="4"/>
</dbReference>
<organism evidence="4 5">
    <name type="scientific">Roseofilum capinflatum BLCC-M114</name>
    <dbReference type="NCBI Taxonomy" id="3022440"/>
    <lineage>
        <taxon>Bacteria</taxon>
        <taxon>Bacillati</taxon>
        <taxon>Cyanobacteriota</taxon>
        <taxon>Cyanophyceae</taxon>
        <taxon>Desertifilales</taxon>
        <taxon>Desertifilaceae</taxon>
        <taxon>Roseofilum</taxon>
        <taxon>Roseofilum capinflatum</taxon>
    </lineage>
</organism>
<dbReference type="SMART" id="SM00736">
    <property type="entry name" value="CADG"/>
    <property type="match status" value="4"/>
</dbReference>
<feature type="domain" description="Cadherin" evidence="3">
    <location>
        <begin position="110"/>
        <end position="214"/>
    </location>
</feature>
<dbReference type="PANTHER" id="PTHR24026:SF126">
    <property type="entry name" value="PROTOCADHERIN FAT 4"/>
    <property type="match status" value="1"/>
</dbReference>
<name>A0ABT7B248_9CYAN</name>
<reference evidence="4 5" key="1">
    <citation type="submission" date="2023-01" db="EMBL/GenBank/DDBJ databases">
        <title>Novel diversity within Roseofilum (Cyanobacteria; Desertifilaceae) from marine benthic mats with descriptions of four novel species.</title>
        <authorList>
            <person name="Wang Y."/>
            <person name="Berthold D.E."/>
            <person name="Hu J."/>
            <person name="Lefler F.W."/>
            <person name="Laughinghouse H.D. IV."/>
        </authorList>
    </citation>
    <scope>NUCLEOTIDE SEQUENCE [LARGE SCALE GENOMIC DNA]</scope>
    <source>
        <strain evidence="4 5">BLCC-M114</strain>
    </source>
</reference>
<dbReference type="PANTHER" id="PTHR24026">
    <property type="entry name" value="FAT ATYPICAL CADHERIN-RELATED"/>
    <property type="match status" value="1"/>
</dbReference>
<evidence type="ECO:0000259" key="3">
    <source>
        <dbReference type="PROSITE" id="PS50268"/>
    </source>
</evidence>
<comment type="caution">
    <text evidence="4">The sequence shown here is derived from an EMBL/GenBank/DDBJ whole genome shotgun (WGS) entry which is preliminary data.</text>
</comment>
<dbReference type="Proteomes" id="UP001235849">
    <property type="component" value="Unassembled WGS sequence"/>
</dbReference>
<sequence length="642" mass="68688">TAVNLNNSTISLPEDTNTTSAIKVADIAITDDGEGTNTLSLSGADAGSFEISGSELYLKAGTVLDFATQSSYDVTVEVDDTTVGATPDATTAYSLGITEVATNAAPTAVDLNNATASLAEDTDTTSAIKVADIAITDDGLGTNNLSLSGADAGSFEISGSELYLKAGTVLDFATQSSYDVTVEVDDTTVGATPDATTAYSLGITEVATNNAPVVQTQIADQTVDEDHQFTLDIAANFSDADGDELTYSATLANGAALPSWLNFNGSQFSGTATGVGALEIKVTADDSQETVEDTFKLTVNQNVNDPVVLIQDIPNQTVDEGSEFSLDVSSFFRDPDGDPITYYSFAGDHRPEWLNFNGSTFSATPTQAAVGYNIITVTAFDPDWAGVQGSFVLTVNEINDAPIVIKEIPDQTIQQGSPEWQTGTFWLDFSGFESDLGDLNSYFSDPEGEQLTYSAEGLPSGWVFDKNSWIISGIASNDQVGEHELTIAASDGELTTRQTFKVTVNNVNDPVVLIQPIPDQTVAQGSEFSLDVSSFFSDPDGDPITYYSFAGDHRPEWLNLNGSTFSATPTQAAVGTHEIIFLAVDPTFEEGEVGFFYLNGDPRSHCPNYPSQRPRRPHLWSHCLPRHQLQRHPRQQRTRCNH</sequence>
<dbReference type="InterPro" id="IPR015919">
    <property type="entry name" value="Cadherin-like_sf"/>
</dbReference>
<keyword evidence="2" id="KW-1133">Transmembrane helix</keyword>
<dbReference type="InterPro" id="IPR002126">
    <property type="entry name" value="Cadherin-like_dom"/>
</dbReference>
<dbReference type="Pfam" id="PF05345">
    <property type="entry name" value="He_PIG"/>
    <property type="match status" value="4"/>
</dbReference>
<evidence type="ECO:0000313" key="4">
    <source>
        <dbReference type="EMBL" id="MDJ1173215.1"/>
    </source>
</evidence>
<dbReference type="RefSeq" id="WP_283765586.1">
    <property type="nucleotide sequence ID" value="NZ_JAQOSO010000015.1"/>
</dbReference>
<dbReference type="InterPro" id="IPR006644">
    <property type="entry name" value="Cadg"/>
</dbReference>
<dbReference type="EMBL" id="JAQOSO010000015">
    <property type="protein sequence ID" value="MDJ1173215.1"/>
    <property type="molecule type" value="Genomic_DNA"/>
</dbReference>
<dbReference type="Gene3D" id="2.60.40.60">
    <property type="entry name" value="Cadherins"/>
    <property type="match status" value="2"/>
</dbReference>
<protein>
    <submittedName>
        <fullName evidence="4">Ig domain-containing protein</fullName>
    </submittedName>
</protein>
<evidence type="ECO:0000313" key="5">
    <source>
        <dbReference type="Proteomes" id="UP001235849"/>
    </source>
</evidence>
<keyword evidence="2" id="KW-0472">Membrane</keyword>
<dbReference type="InterPro" id="IPR013783">
    <property type="entry name" value="Ig-like_fold"/>
</dbReference>
<keyword evidence="5" id="KW-1185">Reference proteome</keyword>
<keyword evidence="1" id="KW-0812">Transmembrane</keyword>
<dbReference type="Gene3D" id="2.60.40.10">
    <property type="entry name" value="Immunoglobulins"/>
    <property type="match status" value="4"/>
</dbReference>
<proteinExistence type="predicted"/>
<gene>
    <name evidence="4" type="ORF">PMG25_03835</name>
</gene>
<evidence type="ECO:0000256" key="1">
    <source>
        <dbReference type="ARBA" id="ARBA00022692"/>
    </source>
</evidence>